<dbReference type="EMBL" id="AFWH01000018">
    <property type="protein sequence ID" value="EGU51445.1"/>
    <property type="molecule type" value="Genomic_DNA"/>
</dbReference>
<sequence>MTDESFEHALGFHYQASANNVHISRNGLTVTTLRGKTAQDFMVKIADMNDNDGQQLMARVTGNYKRGNEKNAKSKQNNKYR</sequence>
<accession>C9QF36</accession>
<evidence type="ECO:0000256" key="1">
    <source>
        <dbReference type="SAM" id="MobiDB-lite"/>
    </source>
</evidence>
<reference evidence="3 4" key="3">
    <citation type="journal article" date="2012" name="Int. J. Syst. Evol. Microbiol.">
        <title>Vibrio caribbeanicus sp. nov., isolated from the marine sponge Scleritoderma cyanea.</title>
        <authorList>
            <person name="Hoffmann M."/>
            <person name="Monday S.R."/>
            <person name="Allard M.W."/>
            <person name="Strain E.A."/>
            <person name="Whittaker P."/>
            <person name="Naum M."/>
            <person name="McCarthy P.J."/>
            <person name="Lopez J.V."/>
            <person name="Fischer M."/>
            <person name="Brown E.W."/>
        </authorList>
    </citation>
    <scope>NUCLEOTIDE SEQUENCE [LARGE SCALE GENOMIC DNA]</scope>
    <source>
        <strain evidence="3">CIP 102891</strain>
        <strain evidence="4">CIP 102891 / ATCC 33934</strain>
    </source>
</reference>
<dbReference type="EMBL" id="ACZV01000004">
    <property type="protein sequence ID" value="EEX94746.1"/>
    <property type="molecule type" value="Genomic_DNA"/>
</dbReference>
<keyword evidence="5" id="KW-1185">Reference proteome</keyword>
<dbReference type="eggNOG" id="ENOG5032ZZ1">
    <property type="taxonomic scope" value="Bacteria"/>
</dbReference>
<gene>
    <name evidence="2" type="ORF">VIA_001906</name>
    <name evidence="3" type="ORF">VIOR3934_21271</name>
</gene>
<protein>
    <submittedName>
        <fullName evidence="3">Uncharacterized protein</fullName>
    </submittedName>
</protein>
<name>C9QF36_VIBOR</name>
<reference evidence="3" key="2">
    <citation type="submission" date="2011-08" db="EMBL/GenBank/DDBJ databases">
        <authorList>
            <person name="Hoffman M."/>
            <person name="Strain E.A."/>
            <person name="Brown E."/>
            <person name="Allard M.W."/>
        </authorList>
    </citation>
    <scope>NUCLEOTIDE SEQUENCE</scope>
    <source>
        <strain evidence="3">CIP 102891</strain>
    </source>
</reference>
<dbReference type="Proteomes" id="UP000003515">
    <property type="component" value="Unassembled WGS sequence"/>
</dbReference>
<reference evidence="2 5" key="1">
    <citation type="submission" date="2009-10" db="EMBL/GenBank/DDBJ databases">
        <authorList>
            <consortium name="Los Alamos National Laboratory (LANL)"/>
            <consortium name="National Microbial Pathogen Data Resource (NMPDR)"/>
            <person name="Munk A.C."/>
            <person name="Chertkov O."/>
            <person name="Tapia R."/>
            <person name="Green L."/>
            <person name="Rogers Y."/>
            <person name="Detter J.C."/>
            <person name="Bruce D."/>
            <person name="Brettin T.S."/>
            <person name="Colwell R.R."/>
            <person name="Huq A."/>
            <person name="Grim C.J."/>
            <person name="Hasan N.A."/>
            <person name="Bartels D."/>
            <person name="Vonstein V."/>
        </authorList>
    </citation>
    <scope>NUCLEOTIDE SEQUENCE [LARGE SCALE GENOMIC DNA]</scope>
    <source>
        <strain evidence="2 5">CIP 102891</strain>
    </source>
</reference>
<evidence type="ECO:0000313" key="4">
    <source>
        <dbReference type="Proteomes" id="UP000002817"/>
    </source>
</evidence>
<proteinExistence type="predicted"/>
<feature type="region of interest" description="Disordered" evidence="1">
    <location>
        <begin position="61"/>
        <end position="81"/>
    </location>
</feature>
<evidence type="ECO:0000313" key="3">
    <source>
        <dbReference type="EMBL" id="EGU51445.1"/>
    </source>
</evidence>
<dbReference type="RefSeq" id="WP_004412785.1">
    <property type="nucleotide sequence ID" value="NZ_ACZV01000004.1"/>
</dbReference>
<evidence type="ECO:0000313" key="2">
    <source>
        <dbReference type="EMBL" id="EEX94746.1"/>
    </source>
</evidence>
<dbReference type="Proteomes" id="UP000002817">
    <property type="component" value="Unassembled WGS sequence"/>
</dbReference>
<comment type="caution">
    <text evidence="3">The sequence shown here is derived from an EMBL/GenBank/DDBJ whole genome shotgun (WGS) entry which is preliminary data.</text>
</comment>
<dbReference type="PATRIC" id="fig|675816.5.peg.1617"/>
<evidence type="ECO:0000313" key="5">
    <source>
        <dbReference type="Proteomes" id="UP000003515"/>
    </source>
</evidence>
<dbReference type="OrthoDB" id="7869604at2"/>
<dbReference type="AlphaFoldDB" id="C9QF36"/>
<organism evidence="3 4">
    <name type="scientific">Vibrio orientalis CIP 102891 = ATCC 33934</name>
    <dbReference type="NCBI Taxonomy" id="675816"/>
    <lineage>
        <taxon>Bacteria</taxon>
        <taxon>Pseudomonadati</taxon>
        <taxon>Pseudomonadota</taxon>
        <taxon>Gammaproteobacteria</taxon>
        <taxon>Vibrionales</taxon>
        <taxon>Vibrionaceae</taxon>
        <taxon>Vibrio</taxon>
        <taxon>Vibrio oreintalis group</taxon>
    </lineage>
</organism>